<dbReference type="OrthoDB" id="127942at2759"/>
<reference evidence="3" key="1">
    <citation type="submission" date="2017-03" db="EMBL/GenBank/DDBJ databases">
        <title>Phytopthora megakarya and P. palmivora, two closely related causual agents of cacao black pod achieved similar genome size and gene model numbers by different mechanisms.</title>
        <authorList>
            <person name="Ali S."/>
            <person name="Shao J."/>
            <person name="Larry D.J."/>
            <person name="Kronmiller B."/>
            <person name="Shen D."/>
            <person name="Strem M.D."/>
            <person name="Melnick R.L."/>
            <person name="Guiltinan M.J."/>
            <person name="Tyler B.M."/>
            <person name="Meinhardt L.W."/>
            <person name="Bailey B.A."/>
        </authorList>
    </citation>
    <scope>NUCLEOTIDE SEQUENCE [LARGE SCALE GENOMIC DNA]</scope>
    <source>
        <strain evidence="3">zdho120</strain>
    </source>
</reference>
<comment type="caution">
    <text evidence="2">The sequence shown here is derived from an EMBL/GenBank/DDBJ whole genome shotgun (WGS) entry which is preliminary data.</text>
</comment>
<protein>
    <submittedName>
        <fullName evidence="2">Uncharacterized protein</fullName>
    </submittedName>
</protein>
<gene>
    <name evidence="2" type="ORF">PHMEG_00026491</name>
</gene>
<evidence type="ECO:0000313" key="2">
    <source>
        <dbReference type="EMBL" id="OWZ02024.1"/>
    </source>
</evidence>
<dbReference type="STRING" id="4795.A0A225VAA2"/>
<sequence length="290" mass="33170">MAVAILHYQGMVDLAMTVPYKPRQQLGRLLEVSEQHNFHDDVLEVLMAVAILHYQGMVDLAMTVPYVTRFRQPLHQLSIIETEAAAWSLTVRTDLVQCKTQPHSQPKLAKMSVAEVIAQQTQLVERQTKVIESLTEKMTSLNRRLLDLEHAGTTTSKAKERRSDPKSLTSVWYEWFTNLHLQQQKDRRRYHEAKVAIAFMRQSLPNGYDMSSEDAEIKARSRAEPGRFPEQPNTKAKAVGTVVKALKKLHARGELNEHTITYQRLQENNCIVDPSPRATIHELHPTPHSK</sequence>
<keyword evidence="1" id="KW-0175">Coiled coil</keyword>
<evidence type="ECO:0000313" key="3">
    <source>
        <dbReference type="Proteomes" id="UP000198211"/>
    </source>
</evidence>
<organism evidence="2 3">
    <name type="scientific">Phytophthora megakarya</name>
    <dbReference type="NCBI Taxonomy" id="4795"/>
    <lineage>
        <taxon>Eukaryota</taxon>
        <taxon>Sar</taxon>
        <taxon>Stramenopiles</taxon>
        <taxon>Oomycota</taxon>
        <taxon>Peronosporomycetes</taxon>
        <taxon>Peronosporales</taxon>
        <taxon>Peronosporaceae</taxon>
        <taxon>Phytophthora</taxon>
    </lineage>
</organism>
<dbReference type="Proteomes" id="UP000198211">
    <property type="component" value="Unassembled WGS sequence"/>
</dbReference>
<accession>A0A225VAA2</accession>
<evidence type="ECO:0000256" key="1">
    <source>
        <dbReference type="SAM" id="Coils"/>
    </source>
</evidence>
<dbReference type="AlphaFoldDB" id="A0A225VAA2"/>
<proteinExistence type="predicted"/>
<feature type="coiled-coil region" evidence="1">
    <location>
        <begin position="117"/>
        <end position="151"/>
    </location>
</feature>
<keyword evidence="3" id="KW-1185">Reference proteome</keyword>
<name>A0A225VAA2_9STRA</name>
<dbReference type="EMBL" id="NBNE01006453">
    <property type="protein sequence ID" value="OWZ02024.1"/>
    <property type="molecule type" value="Genomic_DNA"/>
</dbReference>